<feature type="domain" description="Flagella basal body P-ring formation protein FlgA SAF" evidence="2">
    <location>
        <begin position="117"/>
        <end position="236"/>
    </location>
</feature>
<feature type="chain" id="PRO_5005106864" description="Flagella basal body P-ring formation protein FlgA" evidence="1">
    <location>
        <begin position="21"/>
        <end position="240"/>
    </location>
</feature>
<proteinExistence type="inferred from homology"/>
<sequence length="240" mass="26444">MGKWILGSFLSLLLSNHALANELKMTQMSIEQVVRQALNSELEQLAAAHHWDHYEARLVILVPESAKHLNRCLSPLITSSRDHQTLPVGNLKRSVSCEDGSNDWRINVSIRATLSLPVAVASTTLNRHDSIDSRSVRLETRTLSRATSFVTDLSTLQGKQVTRRMRTGQIIDSKFVSSPPLVEKGNEVVIIAEKDGFNATTKGIALETGASGEQIKVQNSQSKKVIRAVVSGLNQVHTQF</sequence>
<keyword evidence="3" id="KW-0969">Cilium</keyword>
<dbReference type="NCBIfam" id="TIGR03170">
    <property type="entry name" value="flgA_cterm"/>
    <property type="match status" value="1"/>
</dbReference>
<feature type="signal peptide" evidence="1">
    <location>
        <begin position="1"/>
        <end position="20"/>
    </location>
</feature>
<dbReference type="GO" id="GO:0044780">
    <property type="term" value="P:bacterial-type flagellum assembly"/>
    <property type="evidence" value="ECO:0007669"/>
    <property type="project" value="InterPro"/>
</dbReference>
<dbReference type="PANTHER" id="PTHR36307">
    <property type="entry name" value="FLAGELLA BASAL BODY P-RING FORMATION PROTEIN FLGA"/>
    <property type="match status" value="1"/>
</dbReference>
<dbReference type="Gene3D" id="2.30.30.760">
    <property type="match status" value="1"/>
</dbReference>
<accession>A0A090S4X2</accession>
<evidence type="ECO:0000313" key="4">
    <source>
        <dbReference type="Proteomes" id="UP000029228"/>
    </source>
</evidence>
<dbReference type="AlphaFoldDB" id="A0A090S4X2"/>
<comment type="subcellular location">
    <subcellularLocation>
        <location evidence="1">Periplasm</location>
    </subcellularLocation>
</comment>
<evidence type="ECO:0000256" key="1">
    <source>
        <dbReference type="RuleBase" id="RU362063"/>
    </source>
</evidence>
<keyword evidence="1" id="KW-0732">Signal</keyword>
<dbReference type="STRING" id="990268.JCM19235_3171"/>
<comment type="caution">
    <text evidence="3">The sequence shown here is derived from an EMBL/GenBank/DDBJ whole genome shotgun (WGS) entry which is preliminary data.</text>
</comment>
<reference evidence="3 4" key="1">
    <citation type="submission" date="2014-09" db="EMBL/GenBank/DDBJ databases">
        <title>Vibrio maritimus JCM 19235. (C45) whole genome shotgun sequence.</title>
        <authorList>
            <person name="Sawabe T."/>
            <person name="Meirelles P."/>
            <person name="Nakanishi M."/>
            <person name="Sayaka M."/>
            <person name="Hattori M."/>
            <person name="Ohkuma M."/>
        </authorList>
    </citation>
    <scope>NUCLEOTIDE SEQUENCE [LARGE SCALE GENOMIC DNA]</scope>
    <source>
        <strain evidence="4">JCM19235</strain>
    </source>
</reference>
<organism evidence="3 4">
    <name type="scientific">Vibrio maritimus</name>
    <dbReference type="NCBI Taxonomy" id="990268"/>
    <lineage>
        <taxon>Bacteria</taxon>
        <taxon>Pseudomonadati</taxon>
        <taxon>Pseudomonadota</taxon>
        <taxon>Gammaproteobacteria</taxon>
        <taxon>Vibrionales</taxon>
        <taxon>Vibrionaceae</taxon>
        <taxon>Vibrio</taxon>
    </lineage>
</organism>
<dbReference type="PANTHER" id="PTHR36307:SF1">
    <property type="entry name" value="FLAGELLA BASAL BODY P-RING FORMATION PROTEIN FLGA"/>
    <property type="match status" value="1"/>
</dbReference>
<protein>
    <recommendedName>
        <fullName evidence="1">Flagella basal body P-ring formation protein FlgA</fullName>
    </recommendedName>
</protein>
<evidence type="ECO:0000259" key="2">
    <source>
        <dbReference type="Pfam" id="PF13144"/>
    </source>
</evidence>
<keyword evidence="1" id="KW-1005">Bacterial flagellum biogenesis</keyword>
<keyword evidence="3" id="KW-0966">Cell projection</keyword>
<keyword evidence="1" id="KW-0574">Periplasm</keyword>
<comment type="similarity">
    <text evidence="1">Belongs to the FlgA family.</text>
</comment>
<name>A0A090S4X2_9VIBR</name>
<dbReference type="Proteomes" id="UP000029228">
    <property type="component" value="Unassembled WGS sequence"/>
</dbReference>
<dbReference type="EMBL" id="BBMR01000014">
    <property type="protein sequence ID" value="GAL22591.1"/>
    <property type="molecule type" value="Genomic_DNA"/>
</dbReference>
<comment type="function">
    <text evidence="1">Involved in the assembly process of the P-ring formation. It may associate with FlgF on the rod constituting a structure essential for the P-ring assembly or may act as a modulator protein for the P-ring assembly.</text>
</comment>
<keyword evidence="4" id="KW-1185">Reference proteome</keyword>
<dbReference type="Pfam" id="PF13144">
    <property type="entry name" value="ChapFlgA"/>
    <property type="match status" value="1"/>
</dbReference>
<dbReference type="Gene3D" id="3.90.1210.10">
    <property type="entry name" value="Antifreeze-like/N-acetylneuraminic acid synthase C-terminal domain"/>
    <property type="match status" value="1"/>
</dbReference>
<dbReference type="InterPro" id="IPR039246">
    <property type="entry name" value="Flagellar_FlgA"/>
</dbReference>
<dbReference type="GO" id="GO:0042597">
    <property type="term" value="C:periplasmic space"/>
    <property type="evidence" value="ECO:0007669"/>
    <property type="project" value="UniProtKB-SubCell"/>
</dbReference>
<gene>
    <name evidence="3" type="ORF">JCM19235_3171</name>
</gene>
<evidence type="ECO:0000313" key="3">
    <source>
        <dbReference type="EMBL" id="GAL22591.1"/>
    </source>
</evidence>
<keyword evidence="3" id="KW-0282">Flagellum</keyword>
<dbReference type="InterPro" id="IPR017585">
    <property type="entry name" value="SAF_FlgA"/>
</dbReference>
<dbReference type="CDD" id="cd11614">
    <property type="entry name" value="SAF_CpaB_FlgA_like"/>
    <property type="match status" value="1"/>
</dbReference>